<dbReference type="SUPFAM" id="SSF81631">
    <property type="entry name" value="PAP/OAS1 substrate-binding domain"/>
    <property type="match status" value="1"/>
</dbReference>
<dbReference type="GeneID" id="97193498"/>
<dbReference type="Gene3D" id="1.20.120.330">
    <property type="entry name" value="Nucleotidyltransferases domain 2"/>
    <property type="match status" value="1"/>
</dbReference>
<dbReference type="EMBL" id="QVLX01000011">
    <property type="protein sequence ID" value="RGE84880.1"/>
    <property type="molecule type" value="Genomic_DNA"/>
</dbReference>
<reference evidence="1 2" key="1">
    <citation type="submission" date="2018-08" db="EMBL/GenBank/DDBJ databases">
        <title>A genome reference for cultivated species of the human gut microbiota.</title>
        <authorList>
            <person name="Zou Y."/>
            <person name="Xue W."/>
            <person name="Luo G."/>
        </authorList>
    </citation>
    <scope>NUCLEOTIDE SEQUENCE [LARGE SCALE GENOMIC DNA]</scope>
    <source>
        <strain evidence="1 2">AF37-2AT</strain>
    </source>
</reference>
<comment type="caution">
    <text evidence="1">The sequence shown here is derived from an EMBL/GenBank/DDBJ whole genome shotgun (WGS) entry which is preliminary data.</text>
</comment>
<organism evidence="1 2">
    <name type="scientific">Sellimonas intestinalis</name>
    <dbReference type="NCBI Taxonomy" id="1653434"/>
    <lineage>
        <taxon>Bacteria</taxon>
        <taxon>Bacillati</taxon>
        <taxon>Bacillota</taxon>
        <taxon>Clostridia</taxon>
        <taxon>Lachnospirales</taxon>
        <taxon>Lachnospiraceae</taxon>
        <taxon>Sellimonas</taxon>
    </lineage>
</organism>
<keyword evidence="1" id="KW-0548">Nucleotidyltransferase</keyword>
<dbReference type="SUPFAM" id="SSF81301">
    <property type="entry name" value="Nucleotidyltransferase"/>
    <property type="match status" value="1"/>
</dbReference>
<evidence type="ECO:0000313" key="1">
    <source>
        <dbReference type="EMBL" id="RGE84880.1"/>
    </source>
</evidence>
<dbReference type="OrthoDB" id="9776406at2"/>
<dbReference type="PIRSF" id="PIRSF000812">
    <property type="entry name" value="AAD"/>
    <property type="match status" value="1"/>
</dbReference>
<gene>
    <name evidence="1" type="primary">ant(6)</name>
    <name evidence="1" type="ORF">DW016_14475</name>
</gene>
<dbReference type="GO" id="GO:0016779">
    <property type="term" value="F:nucleotidyltransferase activity"/>
    <property type="evidence" value="ECO:0007669"/>
    <property type="project" value="UniProtKB-KW"/>
</dbReference>
<name>A0A3E3JZ12_9FIRM</name>
<dbReference type="AlphaFoldDB" id="A0A3E3JZ12"/>
<keyword evidence="2" id="KW-1185">Reference proteome</keyword>
<dbReference type="RefSeq" id="WP_053769688.1">
    <property type="nucleotide sequence ID" value="NZ_CATZPC010000016.1"/>
</dbReference>
<evidence type="ECO:0000313" key="2">
    <source>
        <dbReference type="Proteomes" id="UP000261080"/>
    </source>
</evidence>
<protein>
    <submittedName>
        <fullName evidence="1">Aminoglycoside 6-adenylyltransferase</fullName>
    </submittedName>
</protein>
<dbReference type="InterPro" id="IPR007530">
    <property type="entry name" value="Aminoglycoside_adenylylTfrase"/>
</dbReference>
<keyword evidence="1" id="KW-0808">Transferase</keyword>
<sequence>MRSEKEMMELILSVARKDERIRAVYMNGSRTNPNVKKDIFQDYDIVYVVKENRPFYEDERWIDRFGERLYMQCPEKMDKDRGQAVDLDQCFGWLMQFQDGNRLDLHVVPVEKANVMEDKLCVILLDKDHILPSIQPPTDEDYWIRKPSEPEFLACANEFWWCLNNVAKGLWREEIPYVHAMYTEGSHAQLLKMLNWKVGYENGFCLSTGKASKYLKDYLPENLWGRFLKTYITGDIPQIWDAMFIMCDLFQETATELGGRLGYAYNIQEAEASYQYVKHVRTLPKDAKGVF</sequence>
<dbReference type="InterPro" id="IPR043519">
    <property type="entry name" value="NT_sf"/>
</dbReference>
<dbReference type="Gene3D" id="3.30.460.10">
    <property type="entry name" value="Beta Polymerase, domain 2"/>
    <property type="match status" value="1"/>
</dbReference>
<dbReference type="Proteomes" id="UP000261080">
    <property type="component" value="Unassembled WGS sequence"/>
</dbReference>
<proteinExistence type="predicted"/>
<dbReference type="Pfam" id="PF04439">
    <property type="entry name" value="Adenyl_transf"/>
    <property type="match status" value="1"/>
</dbReference>
<accession>A0A3E3JZ12</accession>